<organism evidence="1 2">
    <name type="scientific">Spodoptera littoralis</name>
    <name type="common">Egyptian cotton leafworm</name>
    <dbReference type="NCBI Taxonomy" id="7109"/>
    <lineage>
        <taxon>Eukaryota</taxon>
        <taxon>Metazoa</taxon>
        <taxon>Ecdysozoa</taxon>
        <taxon>Arthropoda</taxon>
        <taxon>Hexapoda</taxon>
        <taxon>Insecta</taxon>
        <taxon>Pterygota</taxon>
        <taxon>Neoptera</taxon>
        <taxon>Endopterygota</taxon>
        <taxon>Lepidoptera</taxon>
        <taxon>Glossata</taxon>
        <taxon>Ditrysia</taxon>
        <taxon>Noctuoidea</taxon>
        <taxon>Noctuidae</taxon>
        <taxon>Amphipyrinae</taxon>
        <taxon>Spodoptera</taxon>
    </lineage>
</organism>
<keyword evidence="2" id="KW-1185">Reference proteome</keyword>
<reference evidence="1" key="1">
    <citation type="submission" date="2022-02" db="EMBL/GenBank/DDBJ databases">
        <authorList>
            <person name="King R."/>
        </authorList>
    </citation>
    <scope>NUCLEOTIDE SEQUENCE</scope>
</reference>
<dbReference type="Proteomes" id="UP001153321">
    <property type="component" value="Chromosome 5"/>
</dbReference>
<gene>
    <name evidence="1" type="ORF">SPLIT_LOCUS10276</name>
</gene>
<evidence type="ECO:0000313" key="2">
    <source>
        <dbReference type="Proteomes" id="UP001153321"/>
    </source>
</evidence>
<name>A0A9P0IDU1_SPOLI</name>
<sequence length="88" mass="9547">MYLVIGHVSCISVVEWASVPLIYCLTANEGRARAPGSAGQKEGVGQAHAFRSKSFKKPRPCHWCHQPVHNTGSCCRETCDSNISCNTA</sequence>
<accession>A0A9P0IDU1</accession>
<proteinExistence type="predicted"/>
<dbReference type="AlphaFoldDB" id="A0A9P0IDU1"/>
<evidence type="ECO:0000313" key="1">
    <source>
        <dbReference type="EMBL" id="CAH1644923.1"/>
    </source>
</evidence>
<protein>
    <submittedName>
        <fullName evidence="1">Uncharacterized protein</fullName>
    </submittedName>
</protein>
<dbReference type="EMBL" id="LR824536">
    <property type="protein sequence ID" value="CAH1644923.1"/>
    <property type="molecule type" value="Genomic_DNA"/>
</dbReference>